<accession>A0A377YYD4</accession>
<protein>
    <submittedName>
        <fullName evidence="3">1,4-alpha-glucan (Glycogen) branching enzyme</fullName>
        <ecNumber evidence="3">2.4.1.18</ecNumber>
    </submittedName>
</protein>
<dbReference type="GO" id="GO:0003844">
    <property type="term" value="F:1,4-alpha-glucan branching enzyme activity"/>
    <property type="evidence" value="ECO:0007669"/>
    <property type="project" value="UniProtKB-EC"/>
</dbReference>
<keyword evidence="3" id="KW-0808">Transferase</keyword>
<organism evidence="3 4">
    <name type="scientific">Klebsiella pneumoniae subsp. ozaenae</name>
    <dbReference type="NCBI Taxonomy" id="574"/>
    <lineage>
        <taxon>Bacteria</taxon>
        <taxon>Pseudomonadati</taxon>
        <taxon>Pseudomonadota</taxon>
        <taxon>Gammaproteobacteria</taxon>
        <taxon>Enterobacterales</taxon>
        <taxon>Enterobacteriaceae</taxon>
        <taxon>Klebsiella/Raoultella group</taxon>
        <taxon>Klebsiella</taxon>
        <taxon>Klebsiella pneumoniae complex</taxon>
    </lineage>
</organism>
<dbReference type="InterPro" id="IPR017853">
    <property type="entry name" value="GH"/>
</dbReference>
<feature type="region of interest" description="Disordered" evidence="2">
    <location>
        <begin position="191"/>
        <end position="210"/>
    </location>
</feature>
<keyword evidence="1" id="KW-0119">Carbohydrate metabolism</keyword>
<sequence length="342" mass="38249">MRNGWASPISNYCRLTSTRFDGSWGYQPTGLYAPTRRFGTRDDFRYFINAAHAAGLNVILDWVPGHFPADDFALASFDGTSLYEHSDPREGYHQDWNTLIYNYGRREVSNYLVGNALYWIGTLRHRCAAGRRGGLDDLSRLQPQGGESGSPANTAVGRIWEAIEFLRNTNRILGRTDAGRGHHGGRVHRFCRGDPSRQPAAASVSGSNGTSAGCTTPLDYMKLDPVHRRYHHDKMTFGMLYNYTENFVLPLSHDEVVQRQKIDSRPPCRAMPGRSSPTCAPTTAGCSPSRGKSCCFMGNEFAQGREWNHDVSLDWHLLEGGDNWHHGVQRLGARPEPYLPSS</sequence>
<dbReference type="GO" id="GO:0005829">
    <property type="term" value="C:cytosol"/>
    <property type="evidence" value="ECO:0007669"/>
    <property type="project" value="TreeGrafter"/>
</dbReference>
<evidence type="ECO:0000313" key="3">
    <source>
        <dbReference type="EMBL" id="STU55373.1"/>
    </source>
</evidence>
<keyword evidence="3" id="KW-0328">Glycosyltransferase</keyword>
<feature type="region of interest" description="Disordered" evidence="2">
    <location>
        <begin position="263"/>
        <end position="283"/>
    </location>
</feature>
<dbReference type="Gene3D" id="3.20.20.80">
    <property type="entry name" value="Glycosidases"/>
    <property type="match status" value="1"/>
</dbReference>
<dbReference type="EMBL" id="UGLW01000003">
    <property type="protein sequence ID" value="STU55373.1"/>
    <property type="molecule type" value="Genomic_DNA"/>
</dbReference>
<dbReference type="GO" id="GO:0005978">
    <property type="term" value="P:glycogen biosynthetic process"/>
    <property type="evidence" value="ECO:0007669"/>
    <property type="project" value="TreeGrafter"/>
</dbReference>
<reference evidence="3 4" key="1">
    <citation type="submission" date="2018-06" db="EMBL/GenBank/DDBJ databases">
        <authorList>
            <consortium name="Pathogen Informatics"/>
            <person name="Doyle S."/>
        </authorList>
    </citation>
    <scope>NUCLEOTIDE SEQUENCE [LARGE SCALE GENOMIC DNA]</scope>
    <source>
        <strain evidence="3 4">NCTC10313</strain>
    </source>
</reference>
<gene>
    <name evidence="3" type="primary">glgB_3</name>
    <name evidence="3" type="ORF">NCTC10313_00659</name>
</gene>
<dbReference type="Proteomes" id="UP000254487">
    <property type="component" value="Unassembled WGS sequence"/>
</dbReference>
<dbReference type="PANTHER" id="PTHR43651">
    <property type="entry name" value="1,4-ALPHA-GLUCAN-BRANCHING ENZYME"/>
    <property type="match status" value="1"/>
</dbReference>
<evidence type="ECO:0000313" key="4">
    <source>
        <dbReference type="Proteomes" id="UP000254487"/>
    </source>
</evidence>
<dbReference type="AlphaFoldDB" id="A0A377YYD4"/>
<dbReference type="EC" id="2.4.1.18" evidence="3"/>
<name>A0A377YYD4_KLEPO</name>
<evidence type="ECO:0000256" key="2">
    <source>
        <dbReference type="SAM" id="MobiDB-lite"/>
    </source>
</evidence>
<dbReference type="SUPFAM" id="SSF51445">
    <property type="entry name" value="(Trans)glycosidases"/>
    <property type="match status" value="1"/>
</dbReference>
<dbReference type="PANTHER" id="PTHR43651:SF3">
    <property type="entry name" value="1,4-ALPHA-GLUCAN-BRANCHING ENZYME"/>
    <property type="match status" value="1"/>
</dbReference>
<evidence type="ECO:0000256" key="1">
    <source>
        <dbReference type="ARBA" id="ARBA00023277"/>
    </source>
</evidence>
<proteinExistence type="predicted"/>